<keyword evidence="2" id="KW-1185">Reference proteome</keyword>
<accession>A0A8X6YFK6</accession>
<comment type="caution">
    <text evidence="1">The sequence shown here is derived from an EMBL/GenBank/DDBJ whole genome shotgun (WGS) entry which is preliminary data.</text>
</comment>
<sequence length="320" mass="35834">MVRKVNNGKGAPLKVEIVELSTLKSNFMQYNKNYAMDAMLNEAIDKYDDLRTSLQAYREWEDTGASWDPKYDEKVDKYNTKLKNVYKLFKAAISALDPTKGLDQFDEAFKAYGEGGDNIPNRYARELLALQHLVEEKPFYWFPYTVAITHYVHWGSVNCTLPSPEPLYVGYASTAPKSFGNGGNLECLPNNKPAIEKKELGSTVVSEINGLKYELPDHEGGQTLCAYCRLENATVAYTISGRTTCPAEMKLEYSGYLMTSRDAGTGSSFVCLDGYPDKSIPDKRNFSDDNAALLSPVWAICPDCDEDENKQFVPCVVCSR</sequence>
<dbReference type="Proteomes" id="UP000886998">
    <property type="component" value="Unassembled WGS sequence"/>
</dbReference>
<evidence type="ECO:0000313" key="1">
    <source>
        <dbReference type="EMBL" id="GFY69960.1"/>
    </source>
</evidence>
<organism evidence="1 2">
    <name type="scientific">Trichonephila inaurata madagascariensis</name>
    <dbReference type="NCBI Taxonomy" id="2747483"/>
    <lineage>
        <taxon>Eukaryota</taxon>
        <taxon>Metazoa</taxon>
        <taxon>Ecdysozoa</taxon>
        <taxon>Arthropoda</taxon>
        <taxon>Chelicerata</taxon>
        <taxon>Arachnida</taxon>
        <taxon>Araneae</taxon>
        <taxon>Araneomorphae</taxon>
        <taxon>Entelegynae</taxon>
        <taxon>Araneoidea</taxon>
        <taxon>Nephilidae</taxon>
        <taxon>Trichonephila</taxon>
        <taxon>Trichonephila inaurata</taxon>
    </lineage>
</organism>
<reference evidence="1" key="1">
    <citation type="submission" date="2020-08" db="EMBL/GenBank/DDBJ databases">
        <title>Multicomponent nature underlies the extraordinary mechanical properties of spider dragline silk.</title>
        <authorList>
            <person name="Kono N."/>
            <person name="Nakamura H."/>
            <person name="Mori M."/>
            <person name="Yoshida Y."/>
            <person name="Ohtoshi R."/>
            <person name="Malay A.D."/>
            <person name="Moran D.A.P."/>
            <person name="Tomita M."/>
            <person name="Numata K."/>
            <person name="Arakawa K."/>
        </authorList>
    </citation>
    <scope>NUCLEOTIDE SEQUENCE</scope>
</reference>
<dbReference type="AlphaFoldDB" id="A0A8X6YFK6"/>
<proteinExistence type="predicted"/>
<dbReference type="OrthoDB" id="6420410at2759"/>
<name>A0A8X6YFK6_9ARAC</name>
<protein>
    <submittedName>
        <fullName evidence="1">Uncharacterized protein</fullName>
    </submittedName>
</protein>
<evidence type="ECO:0000313" key="2">
    <source>
        <dbReference type="Proteomes" id="UP000886998"/>
    </source>
</evidence>
<gene>
    <name evidence="1" type="primary">NCL1_33516</name>
    <name evidence="1" type="ORF">TNIN_478161</name>
</gene>
<dbReference type="EMBL" id="BMAV01017910">
    <property type="protein sequence ID" value="GFY69960.1"/>
    <property type="molecule type" value="Genomic_DNA"/>
</dbReference>